<feature type="compositionally biased region" description="Polar residues" evidence="9">
    <location>
        <begin position="375"/>
        <end position="390"/>
    </location>
</feature>
<dbReference type="Proteomes" id="UP000800235">
    <property type="component" value="Unassembled WGS sequence"/>
</dbReference>
<feature type="compositionally biased region" description="Low complexity" evidence="9">
    <location>
        <begin position="85"/>
        <end position="108"/>
    </location>
</feature>
<keyword evidence="7" id="KW-0804">Transcription</keyword>
<feature type="compositionally biased region" description="Polar residues" evidence="9">
    <location>
        <begin position="122"/>
        <end position="137"/>
    </location>
</feature>
<comment type="similarity">
    <text evidence="3">Belongs to the WHI5/NRM1 family.</text>
</comment>
<feature type="compositionally biased region" description="Polar residues" evidence="9">
    <location>
        <begin position="13"/>
        <end position="25"/>
    </location>
</feature>
<dbReference type="GO" id="GO:0005737">
    <property type="term" value="C:cytoplasm"/>
    <property type="evidence" value="ECO:0007669"/>
    <property type="project" value="UniProtKB-SubCell"/>
</dbReference>
<feature type="compositionally biased region" description="Low complexity" evidence="9">
    <location>
        <begin position="305"/>
        <end position="324"/>
    </location>
</feature>
<keyword evidence="11" id="KW-1185">Reference proteome</keyword>
<feature type="compositionally biased region" description="Basic and acidic residues" evidence="9">
    <location>
        <begin position="41"/>
        <end position="50"/>
    </location>
</feature>
<feature type="region of interest" description="Disordered" evidence="9">
    <location>
        <begin position="375"/>
        <end position="410"/>
    </location>
</feature>
<keyword evidence="6" id="KW-0805">Transcription regulation</keyword>
<evidence type="ECO:0000256" key="1">
    <source>
        <dbReference type="ARBA" id="ARBA00004123"/>
    </source>
</evidence>
<feature type="compositionally biased region" description="Polar residues" evidence="9">
    <location>
        <begin position="54"/>
        <end position="79"/>
    </location>
</feature>
<evidence type="ECO:0000256" key="2">
    <source>
        <dbReference type="ARBA" id="ARBA00004496"/>
    </source>
</evidence>
<protein>
    <submittedName>
        <fullName evidence="10">Uncharacterized protein</fullName>
    </submittedName>
</protein>
<dbReference type="GO" id="GO:0003712">
    <property type="term" value="F:transcription coregulator activity"/>
    <property type="evidence" value="ECO:0007669"/>
    <property type="project" value="TreeGrafter"/>
</dbReference>
<evidence type="ECO:0000313" key="11">
    <source>
        <dbReference type="Proteomes" id="UP000800235"/>
    </source>
</evidence>
<dbReference type="GO" id="GO:0000082">
    <property type="term" value="P:G1/S transition of mitotic cell cycle"/>
    <property type="evidence" value="ECO:0007669"/>
    <property type="project" value="InterPro"/>
</dbReference>
<evidence type="ECO:0000256" key="5">
    <source>
        <dbReference type="ARBA" id="ARBA00022491"/>
    </source>
</evidence>
<dbReference type="AlphaFoldDB" id="A0A9P4P2J3"/>
<dbReference type="GO" id="GO:0033309">
    <property type="term" value="C:SBF transcription complex"/>
    <property type="evidence" value="ECO:0007669"/>
    <property type="project" value="TreeGrafter"/>
</dbReference>
<keyword evidence="4" id="KW-0963">Cytoplasm</keyword>
<feature type="region of interest" description="Disordered" evidence="9">
    <location>
        <begin position="1"/>
        <end position="191"/>
    </location>
</feature>
<name>A0A9P4P2J3_9PEZI</name>
<dbReference type="Pfam" id="PF08528">
    <property type="entry name" value="Whi5"/>
    <property type="match status" value="1"/>
</dbReference>
<feature type="compositionally biased region" description="Polar residues" evidence="9">
    <location>
        <begin position="173"/>
        <end position="191"/>
    </location>
</feature>
<dbReference type="OrthoDB" id="2359117at2759"/>
<keyword evidence="5" id="KW-0678">Repressor</keyword>
<feature type="compositionally biased region" description="Low complexity" evidence="9">
    <location>
        <begin position="138"/>
        <end position="148"/>
    </location>
</feature>
<keyword evidence="8" id="KW-0539">Nucleus</keyword>
<evidence type="ECO:0000256" key="7">
    <source>
        <dbReference type="ARBA" id="ARBA00023163"/>
    </source>
</evidence>
<dbReference type="PANTHER" id="PTHR28246">
    <property type="entry name" value="G1-SPECIFIC TRANSCRIPTIONAL REPRESSOR WHI5-RELATED"/>
    <property type="match status" value="1"/>
</dbReference>
<evidence type="ECO:0000256" key="8">
    <source>
        <dbReference type="ARBA" id="ARBA00023242"/>
    </source>
</evidence>
<dbReference type="PANTHER" id="PTHR28246:SF1">
    <property type="entry name" value="G1-SPECIFIC TRANSCRIPTIONAL REPRESSOR WHI5-RELATED"/>
    <property type="match status" value="1"/>
</dbReference>
<evidence type="ECO:0000256" key="6">
    <source>
        <dbReference type="ARBA" id="ARBA00023015"/>
    </source>
</evidence>
<feature type="compositionally biased region" description="Polar residues" evidence="9">
    <location>
        <begin position="282"/>
        <end position="293"/>
    </location>
</feature>
<gene>
    <name evidence="10" type="ORF">EJ08DRAFT_339765</name>
</gene>
<accession>A0A9P4P2J3</accession>
<dbReference type="InterPro" id="IPR013734">
    <property type="entry name" value="TF_Nrm1/Whi5"/>
</dbReference>
<feature type="region of interest" description="Disordered" evidence="9">
    <location>
        <begin position="282"/>
        <end position="324"/>
    </location>
</feature>
<sequence length="410" mass="43478">MEEPNPMPHQRIESLSSLTTPNSSDARGGGGGADAQATSDPAKRVQEKRFPAAQTASSTNLDDEAPNSQGSHVTSSSRASGVGKLPSESSNLSNLSLPLTDDSSPLGLVGPFSQKSHGEHLQTGQRPLTPEVNNGDRSGSQGTSQSTSPISVDSRGLMRQGSKRTASGVVKPSTGSYSVQSQELRSLGTETNPKRISEISAQLKARLSYAMVKVQNGWEKHSIDELETLPSNLSAPATPITQSPYHARRLSAYSDASDRYIQSPGGQMSPPSQFSARFQPQAQHAYSPSNWQSAIPAVHPNSNGPSLAPAAPISSSRPNRRSMSARVPPNLNTAHLSYQAYGHPTTPTSAPARPGILRMPSGQAEKEALETLMFMSSPNNSGNARTSTAHPSPLRSEFPPSAKRVIFETQ</sequence>
<proteinExistence type="inferred from homology"/>
<organism evidence="10 11">
    <name type="scientific">Tothia fuscella</name>
    <dbReference type="NCBI Taxonomy" id="1048955"/>
    <lineage>
        <taxon>Eukaryota</taxon>
        <taxon>Fungi</taxon>
        <taxon>Dikarya</taxon>
        <taxon>Ascomycota</taxon>
        <taxon>Pezizomycotina</taxon>
        <taxon>Dothideomycetes</taxon>
        <taxon>Pleosporomycetidae</taxon>
        <taxon>Venturiales</taxon>
        <taxon>Cylindrosympodiaceae</taxon>
        <taxon>Tothia</taxon>
    </lineage>
</organism>
<evidence type="ECO:0000256" key="3">
    <source>
        <dbReference type="ARBA" id="ARBA00006922"/>
    </source>
</evidence>
<evidence type="ECO:0000256" key="9">
    <source>
        <dbReference type="SAM" id="MobiDB-lite"/>
    </source>
</evidence>
<evidence type="ECO:0000256" key="4">
    <source>
        <dbReference type="ARBA" id="ARBA00022490"/>
    </source>
</evidence>
<evidence type="ECO:0000313" key="10">
    <source>
        <dbReference type="EMBL" id="KAF2435479.1"/>
    </source>
</evidence>
<comment type="subcellular location">
    <subcellularLocation>
        <location evidence="2">Cytoplasm</location>
    </subcellularLocation>
    <subcellularLocation>
        <location evidence="1">Nucleus</location>
    </subcellularLocation>
</comment>
<dbReference type="EMBL" id="MU007013">
    <property type="protein sequence ID" value="KAF2435479.1"/>
    <property type="molecule type" value="Genomic_DNA"/>
</dbReference>
<comment type="caution">
    <text evidence="10">The sequence shown here is derived from an EMBL/GenBank/DDBJ whole genome shotgun (WGS) entry which is preliminary data.</text>
</comment>
<dbReference type="InterPro" id="IPR039198">
    <property type="entry name" value="Srl3/Whi5"/>
</dbReference>
<reference evidence="10" key="1">
    <citation type="journal article" date="2020" name="Stud. Mycol.">
        <title>101 Dothideomycetes genomes: a test case for predicting lifestyles and emergence of pathogens.</title>
        <authorList>
            <person name="Haridas S."/>
            <person name="Albert R."/>
            <person name="Binder M."/>
            <person name="Bloem J."/>
            <person name="Labutti K."/>
            <person name="Salamov A."/>
            <person name="Andreopoulos B."/>
            <person name="Baker S."/>
            <person name="Barry K."/>
            <person name="Bills G."/>
            <person name="Bluhm B."/>
            <person name="Cannon C."/>
            <person name="Castanera R."/>
            <person name="Culley D."/>
            <person name="Daum C."/>
            <person name="Ezra D."/>
            <person name="Gonzalez J."/>
            <person name="Henrissat B."/>
            <person name="Kuo A."/>
            <person name="Liang C."/>
            <person name="Lipzen A."/>
            <person name="Lutzoni F."/>
            <person name="Magnuson J."/>
            <person name="Mondo S."/>
            <person name="Nolan M."/>
            <person name="Ohm R."/>
            <person name="Pangilinan J."/>
            <person name="Park H.-J."/>
            <person name="Ramirez L."/>
            <person name="Alfaro M."/>
            <person name="Sun H."/>
            <person name="Tritt A."/>
            <person name="Yoshinaga Y."/>
            <person name="Zwiers L.-H."/>
            <person name="Turgeon B."/>
            <person name="Goodwin S."/>
            <person name="Spatafora J."/>
            <person name="Crous P."/>
            <person name="Grigoriev I."/>
        </authorList>
    </citation>
    <scope>NUCLEOTIDE SEQUENCE</scope>
    <source>
        <strain evidence="10">CBS 130266</strain>
    </source>
</reference>